<comment type="caution">
    <text evidence="4">The sequence shown here is derived from an EMBL/GenBank/DDBJ whole genome shotgun (WGS) entry which is preliminary data.</text>
</comment>
<reference evidence="4 5" key="1">
    <citation type="submission" date="2019-10" db="EMBL/GenBank/DDBJ databases">
        <title>Whole-genome sequence of the purple nonsulfur photosynthetic bacterium Rhodocyclus tenuis.</title>
        <authorList>
            <person name="Kyndt J.A."/>
            <person name="Meyer T.E."/>
        </authorList>
    </citation>
    <scope>NUCLEOTIDE SEQUENCE [LARGE SCALE GENOMIC DNA]</scope>
    <source>
        <strain evidence="4 5">DSM 110</strain>
    </source>
</reference>
<evidence type="ECO:0000259" key="3">
    <source>
        <dbReference type="Pfam" id="PF01370"/>
    </source>
</evidence>
<organism evidence="4 5">
    <name type="scientific">Rhodocyclus tenuis</name>
    <name type="common">Rhodospirillum tenue</name>
    <dbReference type="NCBI Taxonomy" id="1066"/>
    <lineage>
        <taxon>Bacteria</taxon>
        <taxon>Pseudomonadati</taxon>
        <taxon>Pseudomonadota</taxon>
        <taxon>Betaproteobacteria</taxon>
        <taxon>Rhodocyclales</taxon>
        <taxon>Rhodocyclaceae</taxon>
        <taxon>Rhodocyclus</taxon>
    </lineage>
</organism>
<name>A0A6L5JZA9_RHOTE</name>
<protein>
    <submittedName>
        <fullName evidence="4">CDP-glucose 4,6-dehydratase</fullName>
        <ecNumber evidence="4">4.2.1.45</ecNumber>
    </submittedName>
</protein>
<dbReference type="AlphaFoldDB" id="A0A6L5JZA9"/>
<keyword evidence="4" id="KW-0456">Lyase</keyword>
<dbReference type="PANTHER" id="PTHR43000">
    <property type="entry name" value="DTDP-D-GLUCOSE 4,6-DEHYDRATASE-RELATED"/>
    <property type="match status" value="1"/>
</dbReference>
<dbReference type="OrthoDB" id="9779041at2"/>
<comment type="pathway">
    <text evidence="1">Bacterial outer membrane biogenesis; LPS O-antigen biosynthesis.</text>
</comment>
<dbReference type="EMBL" id="WIXJ01000004">
    <property type="protein sequence ID" value="MQY51558.1"/>
    <property type="molecule type" value="Genomic_DNA"/>
</dbReference>
<evidence type="ECO:0000313" key="5">
    <source>
        <dbReference type="Proteomes" id="UP000480275"/>
    </source>
</evidence>
<sequence length="355" mass="38904">MVNPEFWRGKRVFLTGHTGFKGGWLSIWLHRLGAEVTGFALPPPTAPSLFASAGVEGLLHSTLGDIRDAEALTAALTAADPDIVFHLAAQPLVGDSYRDPVGTYATNVTGTLNLLQAARQAPRLGAVVVVTTDKCYENRETKTPYREGDALGGHDPYSSSKACAEILTHAWRRSFFHTEGAARIASARAGNVIGGGDWAEHRLVPDLLRAYAAGETARLRHPGSIRPWQHVLEPLSGYLTLAERLYDNRIDERAWNFGPPLADCISVGDIADLLASYWPTPAAWQAVPSELPHEAGVLMLDASLAQKKLQWRPRWPLSEALRRTAEWHLAWMEGQDMYAISTGQIDAYAQRPDSL</sequence>
<dbReference type="Pfam" id="PF01370">
    <property type="entry name" value="Epimerase"/>
    <property type="match status" value="1"/>
</dbReference>
<feature type="domain" description="NAD-dependent epimerase/dehydratase" evidence="3">
    <location>
        <begin position="12"/>
        <end position="245"/>
    </location>
</feature>
<dbReference type="SUPFAM" id="SSF51735">
    <property type="entry name" value="NAD(P)-binding Rossmann-fold domains"/>
    <property type="match status" value="1"/>
</dbReference>
<dbReference type="InterPro" id="IPR036291">
    <property type="entry name" value="NAD(P)-bd_dom_sf"/>
</dbReference>
<dbReference type="NCBIfam" id="TIGR02622">
    <property type="entry name" value="CDP_4_6_dhtase"/>
    <property type="match status" value="1"/>
</dbReference>
<accession>A0A6L5JZA9</accession>
<comment type="similarity">
    <text evidence="2">Belongs to the NAD(P)-dependent epimerase/dehydratase family.</text>
</comment>
<dbReference type="GO" id="GO:0047733">
    <property type="term" value="F:CDP-glucose 4,6-dehydratase activity"/>
    <property type="evidence" value="ECO:0007669"/>
    <property type="project" value="UniProtKB-EC"/>
</dbReference>
<evidence type="ECO:0000313" key="4">
    <source>
        <dbReference type="EMBL" id="MQY51558.1"/>
    </source>
</evidence>
<evidence type="ECO:0000256" key="2">
    <source>
        <dbReference type="ARBA" id="ARBA00007637"/>
    </source>
</evidence>
<proteinExistence type="inferred from homology"/>
<dbReference type="Gene3D" id="3.90.25.10">
    <property type="entry name" value="UDP-galactose 4-epimerase, domain 1"/>
    <property type="match status" value="1"/>
</dbReference>
<dbReference type="Gene3D" id="3.40.50.720">
    <property type="entry name" value="NAD(P)-binding Rossmann-like Domain"/>
    <property type="match status" value="1"/>
</dbReference>
<evidence type="ECO:0000256" key="1">
    <source>
        <dbReference type="ARBA" id="ARBA00005125"/>
    </source>
</evidence>
<dbReference type="CDD" id="cd05252">
    <property type="entry name" value="CDP_GD_SDR_e"/>
    <property type="match status" value="1"/>
</dbReference>
<gene>
    <name evidence="4" type="primary">rfbG</name>
    <name evidence="4" type="ORF">GHK24_07210</name>
</gene>
<dbReference type="InterPro" id="IPR013445">
    <property type="entry name" value="CDP_4_6_deHydtase"/>
</dbReference>
<dbReference type="EC" id="4.2.1.45" evidence="4"/>
<dbReference type="InterPro" id="IPR001509">
    <property type="entry name" value="Epimerase_deHydtase"/>
</dbReference>
<dbReference type="Proteomes" id="UP000480275">
    <property type="component" value="Unassembled WGS sequence"/>
</dbReference>